<dbReference type="RefSeq" id="WP_067979833.1">
    <property type="nucleotide sequence ID" value="NZ_CP014163.1"/>
</dbReference>
<dbReference type="Proteomes" id="UP000062260">
    <property type="component" value="Chromosome"/>
</dbReference>
<dbReference type="KEGG" id="auh:AWM75_06520"/>
<name>A0A120IAZ5_9LACT</name>
<dbReference type="STRING" id="128944.AWM75_06520"/>
<accession>A0A120IAZ5</accession>
<dbReference type="OrthoDB" id="2136236at2"/>
<sequence length="127" mass="15178">MQVFSWSELILYFMPIISLVVVNGFLRPYLKFGDRLNLAVIDVLHPILWVAIHILSLRIAYQSWLPYLFIFVAIYALAYLLYAFYAKRDFIPEQFWRRLSSIGIIAGFIFFYALVIWRLIRLIFNTF</sequence>
<gene>
    <name evidence="1" type="ORF">AWM75_06520</name>
</gene>
<dbReference type="EMBL" id="CP014163">
    <property type="protein sequence ID" value="AMB99654.1"/>
    <property type="molecule type" value="Genomic_DNA"/>
</dbReference>
<evidence type="ECO:0000313" key="1">
    <source>
        <dbReference type="EMBL" id="AMB99654.1"/>
    </source>
</evidence>
<protein>
    <submittedName>
        <fullName evidence="1">Uncharacterized protein</fullName>
    </submittedName>
</protein>
<evidence type="ECO:0000313" key="2">
    <source>
        <dbReference type="Proteomes" id="UP000062260"/>
    </source>
</evidence>
<dbReference type="AlphaFoldDB" id="A0A120IAZ5"/>
<organism evidence="1 2">
    <name type="scientific">Aerococcus urinaehominis</name>
    <dbReference type="NCBI Taxonomy" id="128944"/>
    <lineage>
        <taxon>Bacteria</taxon>
        <taxon>Bacillati</taxon>
        <taxon>Bacillota</taxon>
        <taxon>Bacilli</taxon>
        <taxon>Lactobacillales</taxon>
        <taxon>Aerococcaceae</taxon>
        <taxon>Aerococcus</taxon>
    </lineage>
</organism>
<keyword evidence="2" id="KW-1185">Reference proteome</keyword>
<dbReference type="InterPro" id="IPR024515">
    <property type="entry name" value="DUF3397"/>
</dbReference>
<reference evidence="1 2" key="1">
    <citation type="journal article" date="2016" name="Genome Announc.">
        <title>Complete Genome Sequences of Aerococcus christensenii CCUG 28831T, Aerococcus sanguinicola CCUG 43001T, Aerococcus urinae CCUG 36881T, Aerococcus urinaeequi CCUG 28094T, Aerococcus urinaehominis CCUG 42038 BT, and Aerococcus viridans CCUG 4311T.</title>
        <authorList>
            <person name="Carkaci D."/>
            <person name="Dargis R."/>
            <person name="Nielsen X.C."/>
            <person name="Skovgaard O."/>
            <person name="Fuursted K."/>
            <person name="Christensen J.J."/>
        </authorList>
    </citation>
    <scope>NUCLEOTIDE SEQUENCE [LARGE SCALE GENOMIC DNA]</scope>
    <source>
        <strain evidence="1 2">CCUG42038B</strain>
    </source>
</reference>
<reference evidence="2" key="2">
    <citation type="submission" date="2016-01" db="EMBL/GenBank/DDBJ databases">
        <title>Six Aerococcus type strain genome sequencing and assembly using PacBio and Illumina Hiseq.</title>
        <authorList>
            <person name="Carkaci D."/>
            <person name="Dargis R."/>
            <person name="Nielsen X.C."/>
            <person name="Skovgaard O."/>
            <person name="Fuursted K."/>
            <person name="Christensen J.J."/>
        </authorList>
    </citation>
    <scope>NUCLEOTIDE SEQUENCE [LARGE SCALE GENOMIC DNA]</scope>
    <source>
        <strain evidence="2">CCUG42038B</strain>
    </source>
</reference>
<dbReference type="Pfam" id="PF11877">
    <property type="entry name" value="DUF3397"/>
    <property type="match status" value="1"/>
</dbReference>
<proteinExistence type="predicted"/>